<reference evidence="1" key="1">
    <citation type="journal article" date="2016" name="Nat. Genet.">
        <title>A high-quality carrot genome assembly provides new insights into carotenoid accumulation and asterid genome evolution.</title>
        <authorList>
            <person name="Iorizzo M."/>
            <person name="Ellison S."/>
            <person name="Senalik D."/>
            <person name="Zeng P."/>
            <person name="Satapoomin P."/>
            <person name="Huang J."/>
            <person name="Bowman M."/>
            <person name="Iovene M."/>
            <person name="Sanseverino W."/>
            <person name="Cavagnaro P."/>
            <person name="Yildiz M."/>
            <person name="Macko-Podgorni A."/>
            <person name="Moranska E."/>
            <person name="Grzebelus E."/>
            <person name="Grzebelus D."/>
            <person name="Ashrafi H."/>
            <person name="Zheng Z."/>
            <person name="Cheng S."/>
            <person name="Spooner D."/>
            <person name="Van Deynze A."/>
            <person name="Simon P."/>
        </authorList>
    </citation>
    <scope>NUCLEOTIDE SEQUENCE</scope>
    <source>
        <tissue evidence="1">Leaf</tissue>
    </source>
</reference>
<dbReference type="Proteomes" id="UP000077755">
    <property type="component" value="Chromosome 5"/>
</dbReference>
<proteinExistence type="predicted"/>
<evidence type="ECO:0000313" key="2">
    <source>
        <dbReference type="Proteomes" id="UP000077755"/>
    </source>
</evidence>
<keyword evidence="2" id="KW-1185">Reference proteome</keyword>
<sequence length="160" mass="18269">MLTYLCMYRPDPCRSETDLRFGYGLSLFGAGDLDVMVVSDGPICDSGEFTQSEAFQVYSKCTQMKLSGLLLVMGMCLIPASLDYAAGMDDACSEIYEVKKPFKTQFAVKWIHFSWWLKVFVLHLYLFDRNFAYASLIRWNYLKYVPVLPSSSQSASYLSF</sequence>
<accession>A0A164ZRB8</accession>
<evidence type="ECO:0000313" key="1">
    <source>
        <dbReference type="EMBL" id="WOH02950.1"/>
    </source>
</evidence>
<reference evidence="1" key="2">
    <citation type="submission" date="2022-03" db="EMBL/GenBank/DDBJ databases">
        <title>Draft title - Genomic analysis of global carrot germplasm unveils the trajectory of domestication and the origin of high carotenoid orange carrot.</title>
        <authorList>
            <person name="Iorizzo M."/>
            <person name="Ellison S."/>
            <person name="Senalik D."/>
            <person name="Macko-Podgorni A."/>
            <person name="Grzebelus D."/>
            <person name="Bostan H."/>
            <person name="Rolling W."/>
            <person name="Curaba J."/>
            <person name="Simon P."/>
        </authorList>
    </citation>
    <scope>NUCLEOTIDE SEQUENCE</scope>
    <source>
        <tissue evidence="1">Leaf</tissue>
    </source>
</reference>
<dbReference type="AlphaFoldDB" id="A0A164ZRB8"/>
<dbReference type="Gramene" id="KZM96287">
    <property type="protein sequence ID" value="KZM96287"/>
    <property type="gene ID" value="DCAR_019529"/>
</dbReference>
<dbReference type="EMBL" id="CP093347">
    <property type="protein sequence ID" value="WOH02950.1"/>
    <property type="molecule type" value="Genomic_DNA"/>
</dbReference>
<protein>
    <submittedName>
        <fullName evidence="1">Uncharacterized protein</fullName>
    </submittedName>
</protein>
<gene>
    <name evidence="1" type="ORF">DCAR_0522340</name>
</gene>
<name>A0A164ZRB8_DAUCS</name>
<organism evidence="1 2">
    <name type="scientific">Daucus carota subsp. sativus</name>
    <name type="common">Carrot</name>
    <dbReference type="NCBI Taxonomy" id="79200"/>
    <lineage>
        <taxon>Eukaryota</taxon>
        <taxon>Viridiplantae</taxon>
        <taxon>Streptophyta</taxon>
        <taxon>Embryophyta</taxon>
        <taxon>Tracheophyta</taxon>
        <taxon>Spermatophyta</taxon>
        <taxon>Magnoliopsida</taxon>
        <taxon>eudicotyledons</taxon>
        <taxon>Gunneridae</taxon>
        <taxon>Pentapetalae</taxon>
        <taxon>asterids</taxon>
        <taxon>campanulids</taxon>
        <taxon>Apiales</taxon>
        <taxon>Apiaceae</taxon>
        <taxon>Apioideae</taxon>
        <taxon>Scandiceae</taxon>
        <taxon>Daucinae</taxon>
        <taxon>Daucus</taxon>
        <taxon>Daucus sect. Daucus</taxon>
    </lineage>
</organism>